<feature type="transmembrane region" description="Helical" evidence="1">
    <location>
        <begin position="6"/>
        <end position="28"/>
    </location>
</feature>
<dbReference type="OrthoDB" id="4325851at2"/>
<accession>A0A420V4Q6</accession>
<evidence type="ECO:0000313" key="2">
    <source>
        <dbReference type="EMBL" id="RKM96439.1"/>
    </source>
</evidence>
<keyword evidence="1" id="KW-1133">Transmembrane helix</keyword>
<evidence type="ECO:0000256" key="1">
    <source>
        <dbReference type="SAM" id="Phobius"/>
    </source>
</evidence>
<feature type="transmembrane region" description="Helical" evidence="1">
    <location>
        <begin position="40"/>
        <end position="59"/>
    </location>
</feature>
<organism evidence="2 3">
    <name type="scientific">Streptomyces xinghaiensis</name>
    <dbReference type="NCBI Taxonomy" id="1038928"/>
    <lineage>
        <taxon>Bacteria</taxon>
        <taxon>Bacillati</taxon>
        <taxon>Actinomycetota</taxon>
        <taxon>Actinomycetes</taxon>
        <taxon>Kitasatosporales</taxon>
        <taxon>Streptomycetaceae</taxon>
        <taxon>Streptomyces</taxon>
    </lineage>
</organism>
<gene>
    <name evidence="2" type="ORF">SFRA_010195</name>
</gene>
<keyword evidence="3" id="KW-1185">Reference proteome</keyword>
<evidence type="ECO:0000313" key="3">
    <source>
        <dbReference type="Proteomes" id="UP000028058"/>
    </source>
</evidence>
<keyword evidence="1" id="KW-0472">Membrane</keyword>
<feature type="transmembrane region" description="Helical" evidence="1">
    <location>
        <begin position="110"/>
        <end position="131"/>
    </location>
</feature>
<dbReference type="EMBL" id="JNAD02000004">
    <property type="protein sequence ID" value="RKM96439.1"/>
    <property type="molecule type" value="Genomic_DNA"/>
</dbReference>
<protein>
    <submittedName>
        <fullName evidence="2">Uncharacterized protein</fullName>
    </submittedName>
</protein>
<dbReference type="Proteomes" id="UP000028058">
    <property type="component" value="Unassembled WGS sequence"/>
</dbReference>
<sequence length="152" mass="15974">MPLPLMSLLLLISVVTVSACVFVAVLMLKNPPPPLSGLSAVLAVLCGFSATAVYCYGWLSVAMGGPFPELCEDVNSSGARLAGLKQEYWPLRNACIYSDGSTVEYVSMSVSLFVGILAGLAVMLVGAAVFLRRRARKLPEATSRPPNSGAAH</sequence>
<comment type="caution">
    <text evidence="2">The sequence shown here is derived from an EMBL/GenBank/DDBJ whole genome shotgun (WGS) entry which is preliminary data.</text>
</comment>
<name>A0A420V4Q6_9ACTN</name>
<dbReference type="RefSeq" id="WP_050364278.1">
    <property type="nucleotide sequence ID" value="NZ_CP134822.1"/>
</dbReference>
<dbReference type="AlphaFoldDB" id="A0A420V4Q6"/>
<keyword evidence="1" id="KW-0812">Transmembrane</keyword>
<proteinExistence type="predicted"/>
<reference evidence="2 3" key="1">
    <citation type="journal article" date="2014" name="Genome Announc.">
        <title>Draft Genome Sequence of Streptomyces fradiae ATCC 19609, a Strain Highly Sensitive to Antibiotics.</title>
        <authorList>
            <person name="Bekker O.B."/>
            <person name="Klimina K.M."/>
            <person name="Vatlin A.A."/>
            <person name="Zakharevich N.V."/>
            <person name="Kasianov A.S."/>
            <person name="Danilenko V.N."/>
        </authorList>
    </citation>
    <scope>NUCLEOTIDE SEQUENCE [LARGE SCALE GENOMIC DNA]</scope>
    <source>
        <strain evidence="2 3">ATCC 19609</strain>
    </source>
</reference>